<name>A0AAE4K604_9BURK</name>
<organism evidence="1">
    <name type="scientific">Herbaspirillum huttiense subsp. nephrolepidis</name>
    <dbReference type="NCBI Taxonomy" id="3075126"/>
    <lineage>
        <taxon>Bacteria</taxon>
        <taxon>Pseudomonadati</taxon>
        <taxon>Pseudomonadota</taxon>
        <taxon>Betaproteobacteria</taxon>
        <taxon>Burkholderiales</taxon>
        <taxon>Oxalobacteraceae</taxon>
        <taxon>Herbaspirillum</taxon>
    </lineage>
</organism>
<proteinExistence type="predicted"/>
<comment type="caution">
    <text evidence="1">The sequence shown here is derived from an EMBL/GenBank/DDBJ whole genome shotgun (WGS) entry which is preliminary data.</text>
</comment>
<sequence>MNPLSIILENFPHCEEFSEQSFMNILYEERRIDLDAYWKLEWALIQLTSAEEDYPHDQYWPVFQIFSHLSSMFCAHANKYDLYDIRNFDDWFINDLMARTRIVFEGYFMGRAPDITCLQDYVNPLLESETSSATEIALRNCSGQVSGEEDDESELADEQGRMDMESQTRCLEIIYKNVSYGMQWSAQSFLGMLHDQQRLDMDAYWQLECAILQLSRDQLNEPGSHGWTVHQIFSAACNRLHAHLDPDDSVQIRDVSKERIRTLLQRMNVVFDGFFKGKAPDMDAAFEEKNPLMHDERGTRDAPR</sequence>
<gene>
    <name evidence="1" type="ORF">RJN63_24010</name>
</gene>
<protein>
    <submittedName>
        <fullName evidence="1">Imm41 family immunity protein</fullName>
    </submittedName>
</protein>
<dbReference type="AlphaFoldDB" id="A0AAE4K604"/>
<evidence type="ECO:0000313" key="1">
    <source>
        <dbReference type="EMBL" id="MDT0339914.1"/>
    </source>
</evidence>
<dbReference type="RefSeq" id="WP_310838488.1">
    <property type="nucleotide sequence ID" value="NZ_JAVLSM010000015.1"/>
</dbReference>
<reference evidence="1" key="1">
    <citation type="submission" date="2023-02" db="EMBL/GenBank/DDBJ databases">
        <title>Description of Herbaspirillum huttiense subsp. nephrolepsisexaltata and Herbaspirillum huttiense subsp. lycopersicon.</title>
        <authorList>
            <person name="Poudel M."/>
            <person name="Sharma A."/>
            <person name="Goss E."/>
            <person name="Tapia J.H."/>
            <person name="Harmon C.M."/>
            <person name="Jones J.B."/>
        </authorList>
    </citation>
    <scope>NUCLEOTIDE SEQUENCE</scope>
    <source>
        <strain evidence="1">NC40101</strain>
    </source>
</reference>
<accession>A0AAE4K604</accession>
<dbReference type="EMBL" id="JAVRAA010000016">
    <property type="protein sequence ID" value="MDT0339914.1"/>
    <property type="molecule type" value="Genomic_DNA"/>
</dbReference>